<comment type="subcellular location">
    <subcellularLocation>
        <location evidence="1">Membrane</location>
        <topology evidence="1">Multi-pass membrane protein</topology>
    </subcellularLocation>
</comment>
<reference evidence="6" key="1">
    <citation type="journal article" date="2023" name="G3 (Bethesda)">
        <title>Whole genome assemblies of Zophobas morio and Tenebrio molitor.</title>
        <authorList>
            <person name="Kaur S."/>
            <person name="Stinson S.A."/>
            <person name="diCenzo G.C."/>
        </authorList>
    </citation>
    <scope>NUCLEOTIDE SEQUENCE</scope>
    <source>
        <strain evidence="6">QUZm001</strain>
    </source>
</reference>
<organism evidence="6 7">
    <name type="scientific">Zophobas morio</name>
    <dbReference type="NCBI Taxonomy" id="2755281"/>
    <lineage>
        <taxon>Eukaryota</taxon>
        <taxon>Metazoa</taxon>
        <taxon>Ecdysozoa</taxon>
        <taxon>Arthropoda</taxon>
        <taxon>Hexapoda</taxon>
        <taxon>Insecta</taxon>
        <taxon>Pterygota</taxon>
        <taxon>Neoptera</taxon>
        <taxon>Endopterygota</taxon>
        <taxon>Coleoptera</taxon>
        <taxon>Polyphaga</taxon>
        <taxon>Cucujiformia</taxon>
        <taxon>Tenebrionidae</taxon>
        <taxon>Zophobas</taxon>
    </lineage>
</organism>
<dbReference type="GO" id="GO:0012505">
    <property type="term" value="C:endomembrane system"/>
    <property type="evidence" value="ECO:0007669"/>
    <property type="project" value="TreeGrafter"/>
</dbReference>
<accession>A0AA38MIE9</accession>
<comment type="similarity">
    <text evidence="2">Belongs to the CLPTM1 family.</text>
</comment>
<sequence length="167" mass="19563">MDSFFALTKTLVIRAFIIYYVTSFFRRPSQPPPNKTAEPSTPTLPEENFPEEIFQKDTSVILYLYVTEKKHIEEFDPTNPSWYRDHLSYGNKRAVIKNGAYCVEENFTITVHKENGPLYLHAFITRRGESPNRQQRNYGNNQVQLANKHKRSSRIKWLGETNMVCGR</sequence>
<dbReference type="AlphaFoldDB" id="A0AA38MIE9"/>
<keyword evidence="3" id="KW-0812">Transmembrane</keyword>
<dbReference type="EMBL" id="JALNTZ010000003">
    <property type="protein sequence ID" value="KAJ3658070.1"/>
    <property type="molecule type" value="Genomic_DNA"/>
</dbReference>
<dbReference type="InterPro" id="IPR008429">
    <property type="entry name" value="CLPTM1"/>
</dbReference>
<dbReference type="PANTHER" id="PTHR21347:SF14">
    <property type="entry name" value="LIPID SCRAMBLASE CLPTM1-RELATED"/>
    <property type="match status" value="1"/>
</dbReference>
<comment type="caution">
    <text evidence="6">The sequence shown here is derived from an EMBL/GenBank/DDBJ whole genome shotgun (WGS) entry which is preliminary data.</text>
</comment>
<protein>
    <submittedName>
        <fullName evidence="6">Uncharacterized protein</fullName>
    </submittedName>
</protein>
<evidence type="ECO:0000256" key="3">
    <source>
        <dbReference type="ARBA" id="ARBA00022692"/>
    </source>
</evidence>
<evidence type="ECO:0000256" key="1">
    <source>
        <dbReference type="ARBA" id="ARBA00004141"/>
    </source>
</evidence>
<dbReference type="Proteomes" id="UP001168821">
    <property type="component" value="Unassembled WGS sequence"/>
</dbReference>
<evidence type="ECO:0000313" key="6">
    <source>
        <dbReference type="EMBL" id="KAJ3658070.1"/>
    </source>
</evidence>
<keyword evidence="7" id="KW-1185">Reference proteome</keyword>
<dbReference type="GO" id="GO:0016020">
    <property type="term" value="C:membrane"/>
    <property type="evidence" value="ECO:0007669"/>
    <property type="project" value="UniProtKB-SubCell"/>
</dbReference>
<gene>
    <name evidence="6" type="ORF">Zmor_009836</name>
</gene>
<dbReference type="PANTHER" id="PTHR21347">
    <property type="entry name" value="CLEFT LIP AND PALATE ASSOCIATED TRANSMEMBRANE PROTEIN-RELATED"/>
    <property type="match status" value="1"/>
</dbReference>
<evidence type="ECO:0000313" key="7">
    <source>
        <dbReference type="Proteomes" id="UP001168821"/>
    </source>
</evidence>
<evidence type="ECO:0000256" key="2">
    <source>
        <dbReference type="ARBA" id="ARBA00009310"/>
    </source>
</evidence>
<evidence type="ECO:0000256" key="4">
    <source>
        <dbReference type="ARBA" id="ARBA00022989"/>
    </source>
</evidence>
<evidence type="ECO:0000256" key="5">
    <source>
        <dbReference type="ARBA" id="ARBA00023136"/>
    </source>
</evidence>
<dbReference type="Pfam" id="PF05602">
    <property type="entry name" value="CLPTM1"/>
    <property type="match status" value="1"/>
</dbReference>
<name>A0AA38MIE9_9CUCU</name>
<keyword evidence="5" id="KW-0472">Membrane</keyword>
<keyword evidence="4" id="KW-1133">Transmembrane helix</keyword>
<proteinExistence type="inferred from homology"/>